<evidence type="ECO:0000313" key="3">
    <source>
        <dbReference type="Proteomes" id="UP000217289"/>
    </source>
</evidence>
<dbReference type="OrthoDB" id="5509977at2"/>
<dbReference type="KEGG" id="mbd:MEBOL_002680"/>
<evidence type="ECO:0000313" key="2">
    <source>
        <dbReference type="EMBL" id="ATB29231.1"/>
    </source>
</evidence>
<dbReference type="Pfam" id="PF07238">
    <property type="entry name" value="PilZ"/>
    <property type="match status" value="1"/>
</dbReference>
<keyword evidence="3" id="KW-1185">Reference proteome</keyword>
<dbReference type="GO" id="GO:0035438">
    <property type="term" value="F:cyclic-di-GMP binding"/>
    <property type="evidence" value="ECO:0007669"/>
    <property type="project" value="InterPro"/>
</dbReference>
<dbReference type="EMBL" id="CP022163">
    <property type="protein sequence ID" value="ATB29231.1"/>
    <property type="molecule type" value="Genomic_DNA"/>
</dbReference>
<dbReference type="InterPro" id="IPR009875">
    <property type="entry name" value="PilZ_domain"/>
</dbReference>
<name>A0A250IDK6_9BACT</name>
<gene>
    <name evidence="2" type="ORF">MEBOL_002680</name>
</gene>
<evidence type="ECO:0000259" key="1">
    <source>
        <dbReference type="Pfam" id="PF07238"/>
    </source>
</evidence>
<proteinExistence type="predicted"/>
<accession>A0A250IDK6</accession>
<protein>
    <submittedName>
        <fullName evidence="2">Type IV pilus assembly PilZ</fullName>
    </submittedName>
</protein>
<dbReference type="Gene3D" id="2.40.10.220">
    <property type="entry name" value="predicted glycosyltransferase like domains"/>
    <property type="match status" value="1"/>
</dbReference>
<reference evidence="2 3" key="1">
    <citation type="submission" date="2017-06" db="EMBL/GenBank/DDBJ databases">
        <authorList>
            <person name="Kim H.J."/>
            <person name="Triplett B.A."/>
        </authorList>
    </citation>
    <scope>NUCLEOTIDE SEQUENCE [LARGE SCALE GENOMIC DNA]</scope>
    <source>
        <strain evidence="2 3">DSM 14713</strain>
    </source>
</reference>
<dbReference type="Proteomes" id="UP000217289">
    <property type="component" value="Chromosome"/>
</dbReference>
<organism evidence="2 3">
    <name type="scientific">Melittangium boletus DSM 14713</name>
    <dbReference type="NCBI Taxonomy" id="1294270"/>
    <lineage>
        <taxon>Bacteria</taxon>
        <taxon>Pseudomonadati</taxon>
        <taxon>Myxococcota</taxon>
        <taxon>Myxococcia</taxon>
        <taxon>Myxococcales</taxon>
        <taxon>Cystobacterineae</taxon>
        <taxon>Archangiaceae</taxon>
        <taxon>Melittangium</taxon>
    </lineage>
</organism>
<dbReference type="AlphaFoldDB" id="A0A250IDK6"/>
<feature type="domain" description="PilZ" evidence="1">
    <location>
        <begin position="56"/>
        <end position="153"/>
    </location>
</feature>
<sequence>MSANRWVEQFRELHARARKGQLDPSEQREYQAAREYFARALTAAQGLSVPENQSARRMFRVAQGLQVDLSFTSGSLRAMTLDVSVGGFSVMMHKPPPETEEPGFSLRLPGIQEPIVGRAKQVSVQRKLATHRVSFSIEGLAQKDAERLETALFDLALERIK</sequence>
<dbReference type="RefSeq" id="WP_095977822.1">
    <property type="nucleotide sequence ID" value="NZ_CP022163.1"/>
</dbReference>